<dbReference type="Proteomes" id="UP000001683">
    <property type="component" value="Chromosome"/>
</dbReference>
<evidence type="ECO:0000256" key="2">
    <source>
        <dbReference type="ARBA" id="ARBA00009130"/>
    </source>
</evidence>
<keyword evidence="8" id="KW-1185">Reference proteome</keyword>
<dbReference type="SUPFAM" id="SSF51905">
    <property type="entry name" value="FAD/NAD(P)-binding domain"/>
    <property type="match status" value="1"/>
</dbReference>
<comment type="cofactor">
    <cofactor evidence="1">
        <name>FAD</name>
        <dbReference type="ChEBI" id="CHEBI:57692"/>
    </cofactor>
</comment>
<feature type="domain" description="Pyridine nucleotide-disulphide oxidoreductase dimerisation" evidence="5">
    <location>
        <begin position="333"/>
        <end position="431"/>
    </location>
</feature>
<evidence type="ECO:0000313" key="7">
    <source>
        <dbReference type="EMBL" id="ACB84497.1"/>
    </source>
</evidence>
<dbReference type="KEGG" id="nth:Nther_0912"/>
<keyword evidence="3" id="KW-0285">Flavoprotein</keyword>
<dbReference type="RefSeq" id="WP_012447375.1">
    <property type="nucleotide sequence ID" value="NC_010718.1"/>
</dbReference>
<dbReference type="Pfam" id="PF02852">
    <property type="entry name" value="Pyr_redox_dim"/>
    <property type="match status" value="1"/>
</dbReference>
<dbReference type="InterPro" id="IPR023753">
    <property type="entry name" value="FAD/NAD-binding_dom"/>
</dbReference>
<dbReference type="STRING" id="457570.Nther_0912"/>
<dbReference type="PANTHER" id="PTHR43429:SF3">
    <property type="entry name" value="NITRITE REDUCTASE [NAD(P)H]"/>
    <property type="match status" value="1"/>
</dbReference>
<gene>
    <name evidence="7" type="ordered locus">Nther_0912</name>
</gene>
<sequence length="455" mass="49499">MNPEEQQKFRVIIVGSGVAARSAIQSLNLYKNLDITVIRRDDHQIVPCAIPYTFKRLQPSDIIGDDKNWDTLDARIINDEVVNIDRENKMLRLKSGSSYSYDRLILATGANPIKPPIKGMNKENVFFVEKNARQISELQEKAASSGRVVIIGGGFIGVEIADELSGSGKDIHLIETEHRLLPKAFDSKISDRVEKILGEQGVTVHTNKFVTEIKSNKIVMSGQDKSGEYELATDMVICAIGVTPNSELAEASGIAVNSADKGIIVDDYYYSSDPNILACGDCISKRDFNSGGESGVRLASTAASEGKVAGFNIFNRRFPNNKGVINLFNTKIGDTSFAAAGITEFEAKKKGCPVVSIDGNFPDRHPTKFSDVTTNYVKLIFNSFNGKLLGGQVQGSKSIGEFINTVGLAIQHELTAYDLASVQYATHPLLTTGPSGYPLLKLSIEAIRNLTGNEN</sequence>
<dbReference type="OrthoDB" id="9802028at2"/>
<dbReference type="GO" id="GO:0016491">
    <property type="term" value="F:oxidoreductase activity"/>
    <property type="evidence" value="ECO:0007669"/>
    <property type="project" value="InterPro"/>
</dbReference>
<dbReference type="InterPro" id="IPR004099">
    <property type="entry name" value="Pyr_nucl-diS_OxRdtase_dimer"/>
</dbReference>
<evidence type="ECO:0000256" key="1">
    <source>
        <dbReference type="ARBA" id="ARBA00001974"/>
    </source>
</evidence>
<dbReference type="eggNOG" id="COG0446">
    <property type="taxonomic scope" value="Bacteria"/>
</dbReference>
<dbReference type="PANTHER" id="PTHR43429">
    <property type="entry name" value="PYRIDINE NUCLEOTIDE-DISULFIDE OXIDOREDUCTASE DOMAIN-CONTAINING"/>
    <property type="match status" value="1"/>
</dbReference>
<dbReference type="AlphaFoldDB" id="B2A8D1"/>
<reference evidence="7 8" key="1">
    <citation type="submission" date="2008-04" db="EMBL/GenBank/DDBJ databases">
        <title>Complete sequence of chromosome of Natranaerobius thermophilus JW/NM-WN-LF.</title>
        <authorList>
            <consortium name="US DOE Joint Genome Institute"/>
            <person name="Copeland A."/>
            <person name="Lucas S."/>
            <person name="Lapidus A."/>
            <person name="Glavina del Rio T."/>
            <person name="Dalin E."/>
            <person name="Tice H."/>
            <person name="Bruce D."/>
            <person name="Goodwin L."/>
            <person name="Pitluck S."/>
            <person name="Chertkov O."/>
            <person name="Brettin T."/>
            <person name="Detter J.C."/>
            <person name="Han C."/>
            <person name="Kuske C.R."/>
            <person name="Schmutz J."/>
            <person name="Larimer F."/>
            <person name="Land M."/>
            <person name="Hauser L."/>
            <person name="Kyrpides N."/>
            <person name="Lykidis A."/>
            <person name="Mesbah N.M."/>
            <person name="Wiegel J."/>
        </authorList>
    </citation>
    <scope>NUCLEOTIDE SEQUENCE [LARGE SCALE GENOMIC DNA]</scope>
    <source>
        <strain evidence="8">ATCC BAA-1301 / DSM 18059 / JW/NM-WN-LF</strain>
    </source>
</reference>
<dbReference type="Pfam" id="PF07992">
    <property type="entry name" value="Pyr_redox_2"/>
    <property type="match status" value="1"/>
</dbReference>
<dbReference type="SUPFAM" id="SSF55424">
    <property type="entry name" value="FAD/NAD-linked reductases, dimerisation (C-terminal) domain"/>
    <property type="match status" value="1"/>
</dbReference>
<name>B2A8D1_NATTJ</name>
<feature type="domain" description="FAD/NAD(P)-binding" evidence="6">
    <location>
        <begin position="9"/>
        <end position="306"/>
    </location>
</feature>
<dbReference type="Gene3D" id="3.50.50.60">
    <property type="entry name" value="FAD/NAD(P)-binding domain"/>
    <property type="match status" value="2"/>
</dbReference>
<dbReference type="InterPro" id="IPR016156">
    <property type="entry name" value="FAD/NAD-linked_Rdtase_dimer_sf"/>
</dbReference>
<evidence type="ECO:0000256" key="4">
    <source>
        <dbReference type="ARBA" id="ARBA00022827"/>
    </source>
</evidence>
<keyword evidence="4" id="KW-0274">FAD</keyword>
<dbReference type="InParanoid" id="B2A8D1"/>
<dbReference type="PRINTS" id="PR00469">
    <property type="entry name" value="PNDRDTASEII"/>
</dbReference>
<dbReference type="HOGENOM" id="CLU_003291_1_0_9"/>
<evidence type="ECO:0000259" key="6">
    <source>
        <dbReference type="Pfam" id="PF07992"/>
    </source>
</evidence>
<evidence type="ECO:0000313" key="8">
    <source>
        <dbReference type="Proteomes" id="UP000001683"/>
    </source>
</evidence>
<proteinExistence type="inferred from homology"/>
<organism evidence="7 8">
    <name type="scientific">Natranaerobius thermophilus (strain ATCC BAA-1301 / DSM 18059 / JW/NM-WN-LF)</name>
    <dbReference type="NCBI Taxonomy" id="457570"/>
    <lineage>
        <taxon>Bacteria</taxon>
        <taxon>Bacillati</taxon>
        <taxon>Bacillota</taxon>
        <taxon>Clostridia</taxon>
        <taxon>Natranaerobiales</taxon>
        <taxon>Natranaerobiaceae</taxon>
        <taxon>Natranaerobius</taxon>
    </lineage>
</organism>
<comment type="similarity">
    <text evidence="2">Belongs to the class-III pyridine nucleotide-disulfide oxidoreductase family.</text>
</comment>
<accession>B2A8D1</accession>
<evidence type="ECO:0000259" key="5">
    <source>
        <dbReference type="Pfam" id="PF02852"/>
    </source>
</evidence>
<reference evidence="7 8" key="2">
    <citation type="journal article" date="2011" name="J. Bacteriol.">
        <title>Complete genome sequence of the anaerobic, halophilic alkalithermophile Natranaerobius thermophilus JW/NM-WN-LF.</title>
        <authorList>
            <person name="Zhao B."/>
            <person name="Mesbah N.M."/>
            <person name="Dalin E."/>
            <person name="Goodwin L."/>
            <person name="Nolan M."/>
            <person name="Pitluck S."/>
            <person name="Chertkov O."/>
            <person name="Brettin T.S."/>
            <person name="Han J."/>
            <person name="Larimer F.W."/>
            <person name="Land M.L."/>
            <person name="Hauser L."/>
            <person name="Kyrpides N."/>
            <person name="Wiegel J."/>
        </authorList>
    </citation>
    <scope>NUCLEOTIDE SEQUENCE [LARGE SCALE GENOMIC DNA]</scope>
    <source>
        <strain evidence="8">ATCC BAA-1301 / DSM 18059 / JW/NM-WN-LF</strain>
    </source>
</reference>
<dbReference type="InterPro" id="IPR036188">
    <property type="entry name" value="FAD/NAD-bd_sf"/>
</dbReference>
<protein>
    <submittedName>
        <fullName evidence="7">FAD-dependent pyridine nucleotide-disulphide oxidoreductase</fullName>
    </submittedName>
</protein>
<dbReference type="InterPro" id="IPR050260">
    <property type="entry name" value="FAD-bd_OxRdtase"/>
</dbReference>
<evidence type="ECO:0000256" key="3">
    <source>
        <dbReference type="ARBA" id="ARBA00022630"/>
    </source>
</evidence>
<dbReference type="Gene3D" id="3.30.390.30">
    <property type="match status" value="1"/>
</dbReference>
<dbReference type="PRINTS" id="PR00368">
    <property type="entry name" value="FADPNR"/>
</dbReference>
<dbReference type="EMBL" id="CP001034">
    <property type="protein sequence ID" value="ACB84497.1"/>
    <property type="molecule type" value="Genomic_DNA"/>
</dbReference>